<evidence type="ECO:0000313" key="8">
    <source>
        <dbReference type="EMBL" id="EEB20452.1"/>
    </source>
</evidence>
<evidence type="ECO:0000259" key="7">
    <source>
        <dbReference type="Pfam" id="PF00884"/>
    </source>
</evidence>
<dbReference type="Gene3D" id="3.30.1120.10">
    <property type="match status" value="1"/>
</dbReference>
<dbReference type="Gene3D" id="3.40.720.10">
    <property type="entry name" value="Alkaline Phosphatase, subunit A"/>
    <property type="match status" value="1"/>
</dbReference>
<dbReference type="OMA" id="YTAPMCT"/>
<dbReference type="FunCoup" id="E0W496">
    <property type="interactions" value="60"/>
</dbReference>
<evidence type="ECO:0000313" key="10">
    <source>
        <dbReference type="Proteomes" id="UP000009046"/>
    </source>
</evidence>
<dbReference type="OrthoDB" id="103349at2759"/>
<keyword evidence="3" id="KW-0479">Metal-binding</keyword>
<evidence type="ECO:0000256" key="6">
    <source>
        <dbReference type="ARBA" id="ARBA00023180"/>
    </source>
</evidence>
<dbReference type="KEGG" id="phu:Phum_PHUM616890"/>
<dbReference type="EMBL" id="DS235886">
    <property type="protein sequence ID" value="EEB20452.1"/>
    <property type="molecule type" value="Genomic_DNA"/>
</dbReference>
<dbReference type="STRING" id="121224.E0W496"/>
<organism>
    <name type="scientific">Pediculus humanus subsp. corporis</name>
    <name type="common">Body louse</name>
    <dbReference type="NCBI Taxonomy" id="121224"/>
    <lineage>
        <taxon>Eukaryota</taxon>
        <taxon>Metazoa</taxon>
        <taxon>Ecdysozoa</taxon>
        <taxon>Arthropoda</taxon>
        <taxon>Hexapoda</taxon>
        <taxon>Insecta</taxon>
        <taxon>Pterygota</taxon>
        <taxon>Neoptera</taxon>
        <taxon>Paraneoptera</taxon>
        <taxon>Psocodea</taxon>
        <taxon>Troctomorpha</taxon>
        <taxon>Phthiraptera</taxon>
        <taxon>Anoplura</taxon>
        <taxon>Pediculidae</taxon>
        <taxon>Pediculus</taxon>
    </lineage>
</organism>
<dbReference type="GO" id="GO:0003943">
    <property type="term" value="F:N-acetylgalactosamine-4-sulfatase activity"/>
    <property type="evidence" value="ECO:0007669"/>
    <property type="project" value="UniProtKB-EC"/>
</dbReference>
<dbReference type="SUPFAM" id="SSF53649">
    <property type="entry name" value="Alkaline phosphatase-like"/>
    <property type="match status" value="1"/>
</dbReference>
<keyword evidence="4 8" id="KW-0378">Hydrolase</keyword>
<protein>
    <submittedName>
        <fullName evidence="8">Arylsulfatase B, putative</fullName>
        <ecNumber evidence="8">3.1.6.12</ecNumber>
    </submittedName>
</protein>
<dbReference type="GO" id="GO:0046872">
    <property type="term" value="F:metal ion binding"/>
    <property type="evidence" value="ECO:0007669"/>
    <property type="project" value="UniProtKB-KW"/>
</dbReference>
<keyword evidence="6" id="KW-0325">Glycoprotein</keyword>
<evidence type="ECO:0000256" key="4">
    <source>
        <dbReference type="ARBA" id="ARBA00022801"/>
    </source>
</evidence>
<keyword evidence="5" id="KW-0106">Calcium</keyword>
<accession>E0W496</accession>
<dbReference type="PANTHER" id="PTHR10342">
    <property type="entry name" value="ARYLSULFATASE"/>
    <property type="match status" value="1"/>
</dbReference>
<dbReference type="CTD" id="8239851"/>
<dbReference type="InterPro" id="IPR047115">
    <property type="entry name" value="ARSB"/>
</dbReference>
<dbReference type="VEuPathDB" id="VectorBase:PHUM616890"/>
<feature type="domain" description="Sulfatase N-terminal" evidence="7">
    <location>
        <begin position="47"/>
        <end position="369"/>
    </location>
</feature>
<dbReference type="CDD" id="cd16029">
    <property type="entry name" value="4-S"/>
    <property type="match status" value="1"/>
</dbReference>
<comment type="similarity">
    <text evidence="2">Belongs to the sulfatase family.</text>
</comment>
<evidence type="ECO:0000256" key="5">
    <source>
        <dbReference type="ARBA" id="ARBA00022837"/>
    </source>
</evidence>
<dbReference type="eggNOG" id="KOG3867">
    <property type="taxonomic scope" value="Eukaryota"/>
</dbReference>
<dbReference type="AlphaFoldDB" id="E0W496"/>
<dbReference type="EC" id="3.1.6.12" evidence="8"/>
<name>E0W496_PEDHC</name>
<dbReference type="EMBL" id="AAZO01007544">
    <property type="status" value="NOT_ANNOTATED_CDS"/>
    <property type="molecule type" value="Genomic_DNA"/>
</dbReference>
<reference evidence="8" key="2">
    <citation type="submission" date="2007-04" db="EMBL/GenBank/DDBJ databases">
        <title>The genome of the human body louse.</title>
        <authorList>
            <consortium name="The Human Body Louse Genome Consortium"/>
            <person name="Kirkness E."/>
            <person name="Walenz B."/>
            <person name="Hass B."/>
            <person name="Bruggner R."/>
            <person name="Strausberg R."/>
        </authorList>
    </citation>
    <scope>NUCLEOTIDE SEQUENCE</scope>
    <source>
        <strain evidence="8">USDA</strain>
    </source>
</reference>
<dbReference type="Proteomes" id="UP000009046">
    <property type="component" value="Unassembled WGS sequence"/>
</dbReference>
<dbReference type="GeneID" id="8239851"/>
<dbReference type="InParanoid" id="E0W496"/>
<dbReference type="InterPro" id="IPR000917">
    <property type="entry name" value="Sulfatase_N"/>
</dbReference>
<dbReference type="InterPro" id="IPR024607">
    <property type="entry name" value="Sulfatase_CS"/>
</dbReference>
<dbReference type="InterPro" id="IPR017850">
    <property type="entry name" value="Alkaline_phosphatase_core_sf"/>
</dbReference>
<dbReference type="PANTHER" id="PTHR10342:SF264">
    <property type="entry name" value="MIP05773P-RELATED"/>
    <property type="match status" value="1"/>
</dbReference>
<proteinExistence type="inferred from homology"/>
<evidence type="ECO:0000256" key="1">
    <source>
        <dbReference type="ARBA" id="ARBA00001913"/>
    </source>
</evidence>
<reference evidence="8" key="1">
    <citation type="submission" date="2007-04" db="EMBL/GenBank/DDBJ databases">
        <title>Annotation of Pediculus humanus corporis strain USDA.</title>
        <authorList>
            <person name="Kirkness E."/>
            <person name="Hannick L."/>
            <person name="Hass B."/>
            <person name="Bruggner R."/>
            <person name="Lawson D."/>
            <person name="Bidwell S."/>
            <person name="Joardar V."/>
            <person name="Caler E."/>
            <person name="Walenz B."/>
            <person name="Inman J."/>
            <person name="Schobel S."/>
            <person name="Galinsky K."/>
            <person name="Amedeo P."/>
            <person name="Strausberg R."/>
        </authorList>
    </citation>
    <scope>NUCLEOTIDE SEQUENCE</scope>
    <source>
        <strain evidence="8">USDA</strain>
    </source>
</reference>
<comment type="cofactor">
    <cofactor evidence="1">
        <name>Ca(2+)</name>
        <dbReference type="ChEBI" id="CHEBI:29108"/>
    </cofactor>
</comment>
<dbReference type="EnsemblMetazoa" id="PHUM616890-RA">
    <property type="protein sequence ID" value="PHUM616890-PA"/>
    <property type="gene ID" value="PHUM616890"/>
</dbReference>
<evidence type="ECO:0000256" key="3">
    <source>
        <dbReference type="ARBA" id="ARBA00022723"/>
    </source>
</evidence>
<reference evidence="9" key="3">
    <citation type="submission" date="2020-05" db="UniProtKB">
        <authorList>
            <consortium name="EnsemblMetazoa"/>
        </authorList>
    </citation>
    <scope>IDENTIFICATION</scope>
    <source>
        <strain evidence="9">USDA</strain>
    </source>
</reference>
<dbReference type="PROSITE" id="PS00523">
    <property type="entry name" value="SULFATASE_1"/>
    <property type="match status" value="1"/>
</dbReference>
<evidence type="ECO:0000256" key="2">
    <source>
        <dbReference type="ARBA" id="ARBA00008779"/>
    </source>
</evidence>
<sequence length="570" mass="65448">MVLIIIHVFQLNKFYLLLKMLIRENILLIFITLSIFFQNVVDGIERPNIIIILADDLGWNDVSFHGSNQIQTPNIDALAYNGIILNSHYVPALCTPSRASLMTGKYPTSLGMQHLVILSPEPWGLPLNETLMPEYFNKNGYATHAVGKWHLGFFKKEYTPIYRGFDSHFGHWNGFQDYYDHTTMSDSLKGYDMRRNFEVDYSYQGMYTTDVFTKEAIKIIDNHNSQKGPLFLYLSHLAPHSGNPDNPFQAPEDEISKHECINDPGRKIYAAMVTKLDESVGQVVSALEKNKMLNNSIIIFMSDNGAATYGLHSNRGSNYPLRGLKESPWEGGVRGTAAIWSPFLNKTKRVSKQLMHMSDWLPTLLTAAGLNYSSTQLINKIDGIDMWNVLSNDLPSPRKEVFNNYDEIENYSSLMIDSWKYVEGTAQEGKADYWFEEPSRNNCSEYRVSNEDIFRLRRDSTIICDNPTFSSSLSITRNNHTDVKNKTKYVLTCDPLLKRFCLFNLNDDPCERLNLADVFPDVVKRIKNRLLELKKSVVKPLNKPEDPYSNPMFYNGTWVNWKDDIKPNEI</sequence>
<keyword evidence="10" id="KW-1185">Reference proteome</keyword>
<dbReference type="Pfam" id="PF00884">
    <property type="entry name" value="Sulfatase"/>
    <property type="match status" value="1"/>
</dbReference>
<dbReference type="RefSeq" id="XP_002433190.1">
    <property type="nucleotide sequence ID" value="XM_002433145.1"/>
</dbReference>
<dbReference type="PROSITE" id="PS00149">
    <property type="entry name" value="SULFATASE_2"/>
    <property type="match status" value="1"/>
</dbReference>
<gene>
    <name evidence="9" type="primary">8239851</name>
    <name evidence="8" type="ORF">Phum_PHUM616890</name>
</gene>
<dbReference type="HOGENOM" id="CLU_006332_10_1_1"/>
<evidence type="ECO:0000313" key="9">
    <source>
        <dbReference type="EnsemblMetazoa" id="PHUM616890-PA"/>
    </source>
</evidence>